<evidence type="ECO:0000313" key="16">
    <source>
        <dbReference type="Proteomes" id="UP001142055"/>
    </source>
</evidence>
<evidence type="ECO:0000256" key="11">
    <source>
        <dbReference type="ARBA" id="ARBA00023033"/>
    </source>
</evidence>
<keyword evidence="16" id="KW-1185">Reference proteome</keyword>
<dbReference type="PANTHER" id="PTHR24302">
    <property type="entry name" value="CYTOCHROME P450 FAMILY 3"/>
    <property type="match status" value="1"/>
</dbReference>
<dbReference type="InterPro" id="IPR050705">
    <property type="entry name" value="Cytochrome_P450_3A"/>
</dbReference>
<evidence type="ECO:0000313" key="15">
    <source>
        <dbReference type="EMBL" id="KAJ6218335.1"/>
    </source>
</evidence>
<dbReference type="Gene3D" id="1.10.630.10">
    <property type="entry name" value="Cytochrome P450"/>
    <property type="match status" value="1"/>
</dbReference>
<reference evidence="15" key="1">
    <citation type="submission" date="2022-12" db="EMBL/GenBank/DDBJ databases">
        <title>Genome assemblies of Blomia tropicalis.</title>
        <authorList>
            <person name="Cui Y."/>
        </authorList>
    </citation>
    <scope>NUCLEOTIDE SEQUENCE</scope>
    <source>
        <tissue evidence="15">Adult mites</tissue>
    </source>
</reference>
<comment type="function">
    <text evidence="12">Cytochromes P450 are a group of heme-thiolate monooxygenases. They oxidize a variety of structurally unrelated compounds, including steroids, fatty acids, and xenobiotics.</text>
</comment>
<dbReference type="PANTHER" id="PTHR24302:SF15">
    <property type="entry name" value="FATTY-ACID PEROXYGENASE"/>
    <property type="match status" value="1"/>
</dbReference>
<evidence type="ECO:0000256" key="12">
    <source>
        <dbReference type="ARBA" id="ARBA00043906"/>
    </source>
</evidence>
<proteinExistence type="inferred from homology"/>
<dbReference type="GO" id="GO:0008395">
    <property type="term" value="F:steroid hydroxylase activity"/>
    <property type="evidence" value="ECO:0007669"/>
    <property type="project" value="TreeGrafter"/>
</dbReference>
<comment type="function">
    <text evidence="2">May be involved in the metabolism of insect hormones and in the breakdown of synthetic insecticides.</text>
</comment>
<evidence type="ECO:0000256" key="3">
    <source>
        <dbReference type="ARBA" id="ARBA00004174"/>
    </source>
</evidence>
<dbReference type="PRINTS" id="PR00385">
    <property type="entry name" value="P450"/>
</dbReference>
<evidence type="ECO:0000256" key="5">
    <source>
        <dbReference type="ARBA" id="ARBA00010617"/>
    </source>
</evidence>
<dbReference type="PRINTS" id="PR00465">
    <property type="entry name" value="EP450IV"/>
</dbReference>
<evidence type="ECO:0000256" key="6">
    <source>
        <dbReference type="ARBA" id="ARBA00022617"/>
    </source>
</evidence>
<keyword evidence="8" id="KW-0492">Microsome</keyword>
<comment type="cofactor">
    <cofactor evidence="1 13">
        <name>heme</name>
        <dbReference type="ChEBI" id="CHEBI:30413"/>
    </cofactor>
</comment>
<dbReference type="InterPro" id="IPR001128">
    <property type="entry name" value="Cyt_P450"/>
</dbReference>
<evidence type="ECO:0000256" key="1">
    <source>
        <dbReference type="ARBA" id="ARBA00001971"/>
    </source>
</evidence>
<dbReference type="EMBL" id="JAPWDV010000003">
    <property type="protein sequence ID" value="KAJ6218335.1"/>
    <property type="molecule type" value="Genomic_DNA"/>
</dbReference>
<dbReference type="PROSITE" id="PS00086">
    <property type="entry name" value="CYTOCHROME_P450"/>
    <property type="match status" value="1"/>
</dbReference>
<dbReference type="SUPFAM" id="SSF48264">
    <property type="entry name" value="Cytochrome P450"/>
    <property type="match status" value="1"/>
</dbReference>
<evidence type="ECO:0000256" key="10">
    <source>
        <dbReference type="ARBA" id="ARBA00023004"/>
    </source>
</evidence>
<dbReference type="GO" id="GO:0005506">
    <property type="term" value="F:iron ion binding"/>
    <property type="evidence" value="ECO:0007669"/>
    <property type="project" value="InterPro"/>
</dbReference>
<dbReference type="OMA" id="RIESHNI"/>
<sequence length="437" mass="50516">MDEATKRFGRIYGGFRTTTKMLFLNDAKLARELSTKYSHKFPVRNSLYAGSSNISKSLFFMEANEDWKRIRSIVTPAFTSGKLRRMISPMERISNNFIDHIRPYAKTGELIDMKRFIGGFTMDVIASCAYGIDIDSVRTPNHPVVVNAKKILNVDVSISFLFCIFFPGFAKFLRLEAFDKKAVEYFDDLTFEIVEKRLKSDEKQKPDLLGLMIENADLDQNHNPHLNESRLKGISKDEISGQGVIFFIAGFDTTHATFDHAIYYLAKYPEWQERLYNELVAESKNSFDFDRLKELPILNGIISETLRLNPPLTEFHRECKEECELCDTGLRLPKNTLVLISPYSIHRDPEYFPDPLKFDPERFFGENSQENNKAYMPFGAGPRLCVGMRFAQNELRIGLAKFILNYKVEIDPDFKLEYFNGSILLSPKRLMVRLSER</sequence>
<dbReference type="GO" id="GO:0005789">
    <property type="term" value="C:endoplasmic reticulum membrane"/>
    <property type="evidence" value="ECO:0007669"/>
    <property type="project" value="UniProtKB-SubCell"/>
</dbReference>
<keyword evidence="8" id="KW-0256">Endoplasmic reticulum</keyword>
<evidence type="ECO:0000256" key="13">
    <source>
        <dbReference type="PIRSR" id="PIRSR602403-1"/>
    </source>
</evidence>
<dbReference type="InterPro" id="IPR036396">
    <property type="entry name" value="Cyt_P450_sf"/>
</dbReference>
<dbReference type="InterPro" id="IPR017972">
    <property type="entry name" value="Cyt_P450_CS"/>
</dbReference>
<keyword evidence="9 14" id="KW-0560">Oxidoreductase</keyword>
<comment type="similarity">
    <text evidence="5 14">Belongs to the cytochrome P450 family.</text>
</comment>
<dbReference type="InterPro" id="IPR002403">
    <property type="entry name" value="Cyt_P450_E_grp-IV"/>
</dbReference>
<comment type="subcellular location">
    <subcellularLocation>
        <location evidence="4">Endoplasmic reticulum membrane</location>
        <topology evidence="4">Peripheral membrane protein</topology>
    </subcellularLocation>
    <subcellularLocation>
        <location evidence="3">Microsome membrane</location>
        <topology evidence="3">Peripheral membrane protein</topology>
    </subcellularLocation>
</comment>
<evidence type="ECO:0000256" key="8">
    <source>
        <dbReference type="ARBA" id="ARBA00022848"/>
    </source>
</evidence>
<dbReference type="GO" id="GO:0016705">
    <property type="term" value="F:oxidoreductase activity, acting on paired donors, with incorporation or reduction of molecular oxygen"/>
    <property type="evidence" value="ECO:0007669"/>
    <property type="project" value="InterPro"/>
</dbReference>
<dbReference type="Proteomes" id="UP001142055">
    <property type="component" value="Chromosome 3"/>
</dbReference>
<feature type="binding site" description="axial binding residue" evidence="13">
    <location>
        <position position="385"/>
    </location>
    <ligand>
        <name>heme</name>
        <dbReference type="ChEBI" id="CHEBI:30413"/>
    </ligand>
    <ligandPart>
        <name>Fe</name>
        <dbReference type="ChEBI" id="CHEBI:18248"/>
    </ligandPart>
</feature>
<keyword evidence="7 13" id="KW-0479">Metal-binding</keyword>
<gene>
    <name evidence="15" type="ORF">RDWZM_009492</name>
</gene>
<evidence type="ECO:0000256" key="9">
    <source>
        <dbReference type="ARBA" id="ARBA00023002"/>
    </source>
</evidence>
<name>A0A9Q0RLD2_BLOTA</name>
<keyword evidence="11 14" id="KW-0503">Monooxygenase</keyword>
<evidence type="ECO:0000256" key="14">
    <source>
        <dbReference type="RuleBase" id="RU000461"/>
    </source>
</evidence>
<evidence type="ECO:0000256" key="4">
    <source>
        <dbReference type="ARBA" id="ARBA00004406"/>
    </source>
</evidence>
<keyword evidence="6 13" id="KW-0349">Heme</keyword>
<accession>A0A9Q0RLD2</accession>
<evidence type="ECO:0000256" key="2">
    <source>
        <dbReference type="ARBA" id="ARBA00003690"/>
    </source>
</evidence>
<protein>
    <submittedName>
        <fullName evidence="15">Uncharacterized protein</fullName>
    </submittedName>
</protein>
<dbReference type="AlphaFoldDB" id="A0A9Q0RLD2"/>
<keyword evidence="10 13" id="KW-0408">Iron</keyword>
<comment type="caution">
    <text evidence="15">The sequence shown here is derived from an EMBL/GenBank/DDBJ whole genome shotgun (WGS) entry which is preliminary data.</text>
</comment>
<organism evidence="15 16">
    <name type="scientific">Blomia tropicalis</name>
    <name type="common">Mite</name>
    <dbReference type="NCBI Taxonomy" id="40697"/>
    <lineage>
        <taxon>Eukaryota</taxon>
        <taxon>Metazoa</taxon>
        <taxon>Ecdysozoa</taxon>
        <taxon>Arthropoda</taxon>
        <taxon>Chelicerata</taxon>
        <taxon>Arachnida</taxon>
        <taxon>Acari</taxon>
        <taxon>Acariformes</taxon>
        <taxon>Sarcoptiformes</taxon>
        <taxon>Astigmata</taxon>
        <taxon>Glycyphagoidea</taxon>
        <taxon>Echimyopodidae</taxon>
        <taxon>Blomia</taxon>
    </lineage>
</organism>
<dbReference type="GO" id="GO:0020037">
    <property type="term" value="F:heme binding"/>
    <property type="evidence" value="ECO:0007669"/>
    <property type="project" value="InterPro"/>
</dbReference>
<dbReference type="FunFam" id="1.10.630.10:FF:000182">
    <property type="entry name" value="Cytochrome P450 3A4"/>
    <property type="match status" value="1"/>
</dbReference>
<dbReference type="Pfam" id="PF00067">
    <property type="entry name" value="p450"/>
    <property type="match status" value="1"/>
</dbReference>
<evidence type="ECO:0000256" key="7">
    <source>
        <dbReference type="ARBA" id="ARBA00022723"/>
    </source>
</evidence>